<dbReference type="Proteomes" id="UP000828390">
    <property type="component" value="Unassembled WGS sequence"/>
</dbReference>
<protein>
    <submittedName>
        <fullName evidence="2">Uncharacterized protein</fullName>
    </submittedName>
</protein>
<accession>A0A9D4KUJ6</accession>
<dbReference type="AlphaFoldDB" id="A0A9D4KUJ6"/>
<reference evidence="2" key="2">
    <citation type="submission" date="2020-11" db="EMBL/GenBank/DDBJ databases">
        <authorList>
            <person name="McCartney M.A."/>
            <person name="Auch B."/>
            <person name="Kono T."/>
            <person name="Mallez S."/>
            <person name="Becker A."/>
            <person name="Gohl D.M."/>
            <person name="Silverstein K.A.T."/>
            <person name="Koren S."/>
            <person name="Bechman K.B."/>
            <person name="Herman A."/>
            <person name="Abrahante J.E."/>
            <person name="Garbe J."/>
        </authorList>
    </citation>
    <scope>NUCLEOTIDE SEQUENCE</scope>
    <source>
        <strain evidence="2">Duluth1</strain>
        <tissue evidence="2">Whole animal</tissue>
    </source>
</reference>
<comment type="caution">
    <text evidence="2">The sequence shown here is derived from an EMBL/GenBank/DDBJ whole genome shotgun (WGS) entry which is preliminary data.</text>
</comment>
<evidence type="ECO:0000313" key="3">
    <source>
        <dbReference type="Proteomes" id="UP000828390"/>
    </source>
</evidence>
<evidence type="ECO:0000313" key="2">
    <source>
        <dbReference type="EMBL" id="KAH3846395.1"/>
    </source>
</evidence>
<gene>
    <name evidence="2" type="ORF">DPMN_088696</name>
</gene>
<sequence length="92" mass="10477">MRHDHRLTLLFKILHHLVDVDPGSILSQGDSRTREKSRLQQATPQSTVYNNSFYPRTINQWNQLPTLVTDSTCLEGFKTALAQLRASPSRTA</sequence>
<keyword evidence="3" id="KW-1185">Reference proteome</keyword>
<dbReference type="EMBL" id="JAIWYP010000003">
    <property type="protein sequence ID" value="KAH3846395.1"/>
    <property type="molecule type" value="Genomic_DNA"/>
</dbReference>
<reference evidence="2" key="1">
    <citation type="journal article" date="2019" name="bioRxiv">
        <title>The Genome of the Zebra Mussel, Dreissena polymorpha: A Resource for Invasive Species Research.</title>
        <authorList>
            <person name="McCartney M.A."/>
            <person name="Auch B."/>
            <person name="Kono T."/>
            <person name="Mallez S."/>
            <person name="Zhang Y."/>
            <person name="Obille A."/>
            <person name="Becker A."/>
            <person name="Abrahante J.E."/>
            <person name="Garbe J."/>
            <person name="Badalamenti J.P."/>
            <person name="Herman A."/>
            <person name="Mangelson H."/>
            <person name="Liachko I."/>
            <person name="Sullivan S."/>
            <person name="Sone E.D."/>
            <person name="Koren S."/>
            <person name="Silverstein K.A.T."/>
            <person name="Beckman K.B."/>
            <person name="Gohl D.M."/>
        </authorList>
    </citation>
    <scope>NUCLEOTIDE SEQUENCE</scope>
    <source>
        <strain evidence="2">Duluth1</strain>
        <tissue evidence="2">Whole animal</tissue>
    </source>
</reference>
<feature type="region of interest" description="Disordered" evidence="1">
    <location>
        <begin position="22"/>
        <end position="43"/>
    </location>
</feature>
<organism evidence="2 3">
    <name type="scientific">Dreissena polymorpha</name>
    <name type="common">Zebra mussel</name>
    <name type="synonym">Mytilus polymorpha</name>
    <dbReference type="NCBI Taxonomy" id="45954"/>
    <lineage>
        <taxon>Eukaryota</taxon>
        <taxon>Metazoa</taxon>
        <taxon>Spiralia</taxon>
        <taxon>Lophotrochozoa</taxon>
        <taxon>Mollusca</taxon>
        <taxon>Bivalvia</taxon>
        <taxon>Autobranchia</taxon>
        <taxon>Heteroconchia</taxon>
        <taxon>Euheterodonta</taxon>
        <taxon>Imparidentia</taxon>
        <taxon>Neoheterodontei</taxon>
        <taxon>Myida</taxon>
        <taxon>Dreissenoidea</taxon>
        <taxon>Dreissenidae</taxon>
        <taxon>Dreissena</taxon>
    </lineage>
</organism>
<proteinExistence type="predicted"/>
<evidence type="ECO:0000256" key="1">
    <source>
        <dbReference type="SAM" id="MobiDB-lite"/>
    </source>
</evidence>
<name>A0A9D4KUJ6_DREPO</name>